<dbReference type="Proteomes" id="UP000281488">
    <property type="component" value="Unassembled WGS sequence"/>
</dbReference>
<gene>
    <name evidence="1" type="ORF">EGW16_14065</name>
</gene>
<reference evidence="1 2" key="1">
    <citation type="submission" date="2018-10" db="EMBL/GenBank/DDBJ databases">
        <title>Genotypes and phenotypes of Enterococci isolated from broiler chickens.</title>
        <authorList>
            <person name="Muhammad A.R."/>
            <person name="Diarra M.S."/>
        </authorList>
    </citation>
    <scope>NUCLEOTIDE SEQUENCE [LARGE SCALE GENOMIC DNA]</scope>
    <source>
        <strain evidence="1 2">LIT2 A36'</strain>
    </source>
</reference>
<sequence>MWFSKKYSCGALAKCAVDWAKNTFGVDISIAAFKSVLNTCGFARAAAWLAGKVASAAGRNIAAVLTLVYTEMTCAPIEAELISTRETGGFLTALEGLTTR</sequence>
<name>A0ABD7IVP0_ENTFL</name>
<evidence type="ECO:0000313" key="1">
    <source>
        <dbReference type="EMBL" id="ROX30430.1"/>
    </source>
</evidence>
<dbReference type="AlphaFoldDB" id="A0ABD7IVP0"/>
<accession>A0ABD7IVP0</accession>
<protein>
    <submittedName>
        <fullName evidence="1">Uncharacterized protein</fullName>
    </submittedName>
</protein>
<organism evidence="1 2">
    <name type="scientific">Enterococcus faecalis</name>
    <name type="common">Streptococcus faecalis</name>
    <dbReference type="NCBI Taxonomy" id="1351"/>
    <lineage>
        <taxon>Bacteria</taxon>
        <taxon>Bacillati</taxon>
        <taxon>Bacillota</taxon>
        <taxon>Bacilli</taxon>
        <taxon>Lactobacillales</taxon>
        <taxon>Enterococcaceae</taxon>
        <taxon>Enterococcus</taxon>
    </lineage>
</organism>
<evidence type="ECO:0000313" key="2">
    <source>
        <dbReference type="Proteomes" id="UP000281488"/>
    </source>
</evidence>
<comment type="caution">
    <text evidence="1">The sequence shown here is derived from an EMBL/GenBank/DDBJ whole genome shotgun (WGS) entry which is preliminary data.</text>
</comment>
<dbReference type="EMBL" id="RKMZ01000009">
    <property type="protein sequence ID" value="ROX30430.1"/>
    <property type="molecule type" value="Genomic_DNA"/>
</dbReference>
<proteinExistence type="predicted"/>